<dbReference type="Gene3D" id="2.60.120.330">
    <property type="entry name" value="B-lactam Antibiotic, Isopenicillin N Synthase, Chain"/>
    <property type="match status" value="1"/>
</dbReference>
<sequence length="86" mass="9673">IMTNGIYRSIEHRVIANSEKERISVAAFHSIQMGGYLAPACSLVTPESPALYKTITVEEYHDGFLASMIKGKSYLDVIRIKNEIRE</sequence>
<keyword evidence="2" id="KW-0847">Vitamin C</keyword>
<dbReference type="EMBL" id="LXQA010106953">
    <property type="protein sequence ID" value="MCI17769.1"/>
    <property type="molecule type" value="Genomic_DNA"/>
</dbReference>
<dbReference type="SUPFAM" id="SSF51197">
    <property type="entry name" value="Clavaminate synthase-like"/>
    <property type="match status" value="1"/>
</dbReference>
<dbReference type="InterPro" id="IPR050295">
    <property type="entry name" value="Plant_2OG-oxidoreductases"/>
</dbReference>
<accession>A0A392Q1Q8</accession>
<dbReference type="Proteomes" id="UP000265520">
    <property type="component" value="Unassembled WGS sequence"/>
</dbReference>
<reference evidence="5 6" key="1">
    <citation type="journal article" date="2018" name="Front. Plant Sci.">
        <title>Red Clover (Trifolium pratense) and Zigzag Clover (T. medium) - A Picture of Genomic Similarities and Differences.</title>
        <authorList>
            <person name="Dluhosova J."/>
            <person name="Istvanek J."/>
            <person name="Nedelnik J."/>
            <person name="Repkova J."/>
        </authorList>
    </citation>
    <scope>NUCLEOTIDE SEQUENCE [LARGE SCALE GENOMIC DNA]</scope>
    <source>
        <strain evidence="6">cv. 10/8</strain>
        <tissue evidence="5">Leaf</tissue>
    </source>
</reference>
<protein>
    <submittedName>
        <fullName evidence="5">Protein SRG1-like</fullName>
    </submittedName>
</protein>
<comment type="caution">
    <text evidence="5">The sequence shown here is derived from an EMBL/GenBank/DDBJ whole genome shotgun (WGS) entry which is preliminary data.</text>
</comment>
<keyword evidence="1" id="KW-0479">Metal-binding</keyword>
<evidence type="ECO:0000313" key="5">
    <source>
        <dbReference type="EMBL" id="MCI17769.1"/>
    </source>
</evidence>
<evidence type="ECO:0000259" key="4">
    <source>
        <dbReference type="Pfam" id="PF03171"/>
    </source>
</evidence>
<proteinExistence type="predicted"/>
<feature type="non-terminal residue" evidence="5">
    <location>
        <position position="1"/>
    </location>
</feature>
<dbReference type="GO" id="GO:0031418">
    <property type="term" value="F:L-ascorbic acid binding"/>
    <property type="evidence" value="ECO:0007669"/>
    <property type="project" value="UniProtKB-KW"/>
</dbReference>
<dbReference type="GO" id="GO:0046872">
    <property type="term" value="F:metal ion binding"/>
    <property type="evidence" value="ECO:0007669"/>
    <property type="project" value="UniProtKB-KW"/>
</dbReference>
<keyword evidence="6" id="KW-1185">Reference proteome</keyword>
<dbReference type="InterPro" id="IPR027443">
    <property type="entry name" value="IPNS-like_sf"/>
</dbReference>
<dbReference type="Pfam" id="PF03171">
    <property type="entry name" value="2OG-FeII_Oxy"/>
    <property type="match status" value="1"/>
</dbReference>
<name>A0A392Q1Q8_9FABA</name>
<evidence type="ECO:0000256" key="2">
    <source>
        <dbReference type="ARBA" id="ARBA00022896"/>
    </source>
</evidence>
<dbReference type="PANTHER" id="PTHR47991">
    <property type="entry name" value="OXOGLUTARATE/IRON-DEPENDENT DIOXYGENASE"/>
    <property type="match status" value="1"/>
</dbReference>
<feature type="domain" description="Isopenicillin N synthase-like Fe(2+) 2OG dioxygenase" evidence="4">
    <location>
        <begin position="1"/>
        <end position="29"/>
    </location>
</feature>
<dbReference type="InterPro" id="IPR044861">
    <property type="entry name" value="IPNS-like_FE2OG_OXY"/>
</dbReference>
<evidence type="ECO:0000313" key="6">
    <source>
        <dbReference type="Proteomes" id="UP000265520"/>
    </source>
</evidence>
<evidence type="ECO:0000256" key="3">
    <source>
        <dbReference type="ARBA" id="ARBA00023004"/>
    </source>
</evidence>
<keyword evidence="3" id="KW-0408">Iron</keyword>
<evidence type="ECO:0000256" key="1">
    <source>
        <dbReference type="ARBA" id="ARBA00022723"/>
    </source>
</evidence>
<dbReference type="AlphaFoldDB" id="A0A392Q1Q8"/>
<organism evidence="5 6">
    <name type="scientific">Trifolium medium</name>
    <dbReference type="NCBI Taxonomy" id="97028"/>
    <lineage>
        <taxon>Eukaryota</taxon>
        <taxon>Viridiplantae</taxon>
        <taxon>Streptophyta</taxon>
        <taxon>Embryophyta</taxon>
        <taxon>Tracheophyta</taxon>
        <taxon>Spermatophyta</taxon>
        <taxon>Magnoliopsida</taxon>
        <taxon>eudicotyledons</taxon>
        <taxon>Gunneridae</taxon>
        <taxon>Pentapetalae</taxon>
        <taxon>rosids</taxon>
        <taxon>fabids</taxon>
        <taxon>Fabales</taxon>
        <taxon>Fabaceae</taxon>
        <taxon>Papilionoideae</taxon>
        <taxon>50 kb inversion clade</taxon>
        <taxon>NPAAA clade</taxon>
        <taxon>Hologalegina</taxon>
        <taxon>IRL clade</taxon>
        <taxon>Trifolieae</taxon>
        <taxon>Trifolium</taxon>
    </lineage>
</organism>